<dbReference type="Proteomes" id="UP000585050">
    <property type="component" value="Unassembled WGS sequence"/>
</dbReference>
<dbReference type="RefSeq" id="WP_168883152.1">
    <property type="nucleotide sequence ID" value="NZ_JABAIL010000004.1"/>
</dbReference>
<keyword evidence="2" id="KW-1185">Reference proteome</keyword>
<comment type="caution">
    <text evidence="1">The sequence shown here is derived from an EMBL/GenBank/DDBJ whole genome shotgun (WGS) entry which is preliminary data.</text>
</comment>
<evidence type="ECO:0000313" key="2">
    <source>
        <dbReference type="Proteomes" id="UP000585050"/>
    </source>
</evidence>
<name>A0A7X8SLI5_9BACT</name>
<dbReference type="EMBL" id="JABAIL010000004">
    <property type="protein sequence ID" value="NLR92441.1"/>
    <property type="molecule type" value="Genomic_DNA"/>
</dbReference>
<accession>A0A7X8SLI5</accession>
<reference evidence="1 2" key="1">
    <citation type="submission" date="2020-04" db="EMBL/GenBank/DDBJ databases">
        <title>Flammeovirga sp. SR4, a novel species isolated from seawater.</title>
        <authorList>
            <person name="Wang X."/>
        </authorList>
    </citation>
    <scope>NUCLEOTIDE SEQUENCE [LARGE SCALE GENOMIC DNA]</scope>
    <source>
        <strain evidence="1 2">SR4</strain>
    </source>
</reference>
<dbReference type="AlphaFoldDB" id="A0A7X8SLI5"/>
<gene>
    <name evidence="1" type="ORF">HGP29_14580</name>
</gene>
<organism evidence="1 2">
    <name type="scientific">Flammeovirga agarivorans</name>
    <dbReference type="NCBI Taxonomy" id="2726742"/>
    <lineage>
        <taxon>Bacteria</taxon>
        <taxon>Pseudomonadati</taxon>
        <taxon>Bacteroidota</taxon>
        <taxon>Cytophagia</taxon>
        <taxon>Cytophagales</taxon>
        <taxon>Flammeovirgaceae</taxon>
        <taxon>Flammeovirga</taxon>
    </lineage>
</organism>
<sequence>MQLNELEQIELEFEILIQKDRRNWLRVAKLLDRIESAELYKLRARSFTEYVKSLAQKNGINISTLWRARSGAKLYMEILGYSDITEMDESIVKTTPEQLETFSKVRTIAPSRIVEEVKNKMIEGANMRHELRELWNIYRPLKGGKTERGRKKDEPIALDDKANKKQFVVPYDMPSSKKNEHVKTNTMDKYWEDLKKMEKYKLSSENVARANIINALRSEQWLARTFNVDFTSKFEHLIAFQLAAFTEINILSLVRPKKESAERPQVVGVEVITELSDFQKNRQKIIKKSAYCDYFYIGIPLNTEYIDAAQNFISKYENIGIICVSDQIDEDTKHEWKIVELAKKTPLTIQNEYIIMQKCMERLLGW</sequence>
<proteinExistence type="predicted"/>
<protein>
    <submittedName>
        <fullName evidence="1">Uncharacterized protein</fullName>
    </submittedName>
</protein>
<evidence type="ECO:0000313" key="1">
    <source>
        <dbReference type="EMBL" id="NLR92441.1"/>
    </source>
</evidence>